<comment type="caution">
    <text evidence="3">The sequence shown here is derived from an EMBL/GenBank/DDBJ whole genome shotgun (WGS) entry which is preliminary data.</text>
</comment>
<protein>
    <recommendedName>
        <fullName evidence="5">NlpC/P60 domain-containing protein</fullName>
    </recommendedName>
</protein>
<feature type="region of interest" description="Disordered" evidence="1">
    <location>
        <begin position="39"/>
        <end position="71"/>
    </location>
</feature>
<proteinExistence type="predicted"/>
<feature type="compositionally biased region" description="Pro residues" evidence="1">
    <location>
        <begin position="49"/>
        <end position="61"/>
    </location>
</feature>
<feature type="chain" id="PRO_5035262534" description="NlpC/P60 domain-containing protein" evidence="2">
    <location>
        <begin position="35"/>
        <end position="364"/>
    </location>
</feature>
<evidence type="ECO:0000313" key="3">
    <source>
        <dbReference type="EMBL" id="GII06170.1"/>
    </source>
</evidence>
<evidence type="ECO:0000256" key="2">
    <source>
        <dbReference type="SAM" id="SignalP"/>
    </source>
</evidence>
<name>A0A8J3T770_9ACTN</name>
<dbReference type="RefSeq" id="WP_203880380.1">
    <property type="nucleotide sequence ID" value="NZ_BOOK01000112.1"/>
</dbReference>
<feature type="signal peptide" evidence="2">
    <location>
        <begin position="1"/>
        <end position="34"/>
    </location>
</feature>
<evidence type="ECO:0000256" key="1">
    <source>
        <dbReference type="SAM" id="MobiDB-lite"/>
    </source>
</evidence>
<dbReference type="EMBL" id="BOOK01000112">
    <property type="protein sequence ID" value="GII06170.1"/>
    <property type="molecule type" value="Genomic_DNA"/>
</dbReference>
<feature type="compositionally biased region" description="Low complexity" evidence="1">
    <location>
        <begin position="39"/>
        <end position="48"/>
    </location>
</feature>
<reference evidence="3" key="1">
    <citation type="submission" date="2021-01" db="EMBL/GenBank/DDBJ databases">
        <title>Whole genome shotgun sequence of Planobispora takensis NBRC 109077.</title>
        <authorList>
            <person name="Komaki H."/>
            <person name="Tamura T."/>
        </authorList>
    </citation>
    <scope>NUCLEOTIDE SEQUENCE</scope>
    <source>
        <strain evidence="3">NBRC 109077</strain>
    </source>
</reference>
<keyword evidence="2" id="KW-0732">Signal</keyword>
<organism evidence="3 4">
    <name type="scientific">Planobispora takensis</name>
    <dbReference type="NCBI Taxonomy" id="1367882"/>
    <lineage>
        <taxon>Bacteria</taxon>
        <taxon>Bacillati</taxon>
        <taxon>Actinomycetota</taxon>
        <taxon>Actinomycetes</taxon>
        <taxon>Streptosporangiales</taxon>
        <taxon>Streptosporangiaceae</taxon>
        <taxon>Planobispora</taxon>
    </lineage>
</organism>
<dbReference type="Gene3D" id="3.90.1720.10">
    <property type="entry name" value="endopeptidase domain like (from Nostoc punctiforme)"/>
    <property type="match status" value="1"/>
</dbReference>
<evidence type="ECO:0008006" key="5">
    <source>
        <dbReference type="Google" id="ProtNLM"/>
    </source>
</evidence>
<dbReference type="AlphaFoldDB" id="A0A8J3T770"/>
<sequence length="364" mass="39342">MPPTPSFWNRAGSLALITVTACGSGLVTLTPAQAASHAPAHPLAAVTPTPTPSPSATPSPSPDSSGEPESADTMAAFAAAPITRSQMIARARTWNPGTSKRVPYSQTKTRGGYRTDCSGYVSMALGLGKPGPITVGLAKSTYTRSIRIADLRRGDLLIDAIGSNTTRHVVIFDRWANAKHTSYWAYEQRGGYGTDYRTRSYGLSSGSEYKPYRALNIREDAPVPPPTITRAQVIARAKTWNPATAQRVPYSQTKTRGGYRTDGSGYVSMALGLGKPGPITVDLAKPAYTKPISMSQLLQGDLVIDPVGVNTARMVVVFDRWTDAKHTAYWAYQQRAGYGTDYRIVTHGLKAGTQFRAYRPNRIR</sequence>
<dbReference type="Proteomes" id="UP000634476">
    <property type="component" value="Unassembled WGS sequence"/>
</dbReference>
<evidence type="ECO:0000313" key="4">
    <source>
        <dbReference type="Proteomes" id="UP000634476"/>
    </source>
</evidence>
<gene>
    <name evidence="3" type="ORF">Pta02_81780</name>
</gene>
<accession>A0A8J3T770</accession>
<keyword evidence="4" id="KW-1185">Reference proteome</keyword>